<dbReference type="Pfam" id="PF13037">
    <property type="entry name" value="DUF3898"/>
    <property type="match status" value="1"/>
</dbReference>
<evidence type="ECO:0000259" key="1">
    <source>
        <dbReference type="Pfam" id="PF13037"/>
    </source>
</evidence>
<dbReference type="HOGENOM" id="CLU_065093_0_0_9"/>
<dbReference type="AlphaFoldDB" id="F8F8H7"/>
<sequence length="365" mass="42354">MKFDVDYISFFVIQVDGEESGKRSKHYQTMDGESYAESELSGFLDGEFAKTAKRKAERNPKAEQVPTKIGRFIAEPGYDLDSNPNYNMFARLKTAENIDQFMGHADEIVTTYMDTSAIRGGAMFVVRARLNQYFDEPFLFVFKCDFEQKIARITDERSLLNQVEMAISAKNMKSIMYPHMPEPGMVDNWELKIHQSSHANYFEDFLRFVEYEKSMPELVNEQVMDFVHQYVEQTYEHNEEQKQQELEAMELWAHSDQRELQEKWEPSQVMEAASVLIEQKPDIEMKVKLGNMTVRALLADFGDRLHIARHGDRYVLVLEGDALQFDRGISPVELLAPEPLDVVIERLKQKAFEEEHERSGIGVFA</sequence>
<evidence type="ECO:0000313" key="2">
    <source>
        <dbReference type="EMBL" id="AEI41565.1"/>
    </source>
</evidence>
<evidence type="ECO:0000313" key="3">
    <source>
        <dbReference type="Proteomes" id="UP000006620"/>
    </source>
</evidence>
<dbReference type="InterPro" id="IPR025006">
    <property type="entry name" value="DUF3900"/>
</dbReference>
<reference evidence="3" key="1">
    <citation type="submission" date="2011-06" db="EMBL/GenBank/DDBJ databases">
        <title>Complete genome sequence of Paenibacillus mucilaginosus KNP414.</title>
        <authorList>
            <person name="Wang J."/>
            <person name="Hu S."/>
            <person name="Hu X."/>
            <person name="Zhang B."/>
            <person name="Dong D."/>
            <person name="Zhang S."/>
            <person name="Zhao K."/>
            <person name="Wu D."/>
        </authorList>
    </citation>
    <scope>NUCLEOTIDE SEQUENCE [LARGE SCALE GENOMIC DNA]</scope>
    <source>
        <strain evidence="3">KNP414</strain>
    </source>
</reference>
<dbReference type="EMBL" id="CP002869">
    <property type="protein sequence ID" value="AEI41565.1"/>
    <property type="molecule type" value="Genomic_DNA"/>
</dbReference>
<reference evidence="2 3" key="2">
    <citation type="journal article" date="2013" name="Genome Announc.">
        <title>Genome Sequence of Growth-Improving Paenibacillus mucilaginosus Strain KNP414.</title>
        <authorList>
            <person name="Lu J.J."/>
            <person name="Wang J.F."/>
            <person name="Hu X.F."/>
        </authorList>
    </citation>
    <scope>NUCLEOTIDE SEQUENCE [LARGE SCALE GENOMIC DNA]</scope>
    <source>
        <strain evidence="2 3">KNP414</strain>
    </source>
</reference>
<protein>
    <submittedName>
        <fullName evidence="2">YetN</fullName>
    </submittedName>
</protein>
<proteinExistence type="predicted"/>
<dbReference type="RefSeq" id="WP_013916726.1">
    <property type="nucleotide sequence ID" value="NC_015690.1"/>
</dbReference>
<gene>
    <name evidence="2" type="primary">yetN</name>
    <name evidence="2" type="ordered locus">KNP414_03007</name>
</gene>
<dbReference type="Proteomes" id="UP000006620">
    <property type="component" value="Chromosome"/>
</dbReference>
<dbReference type="KEGG" id="pms:KNP414_03007"/>
<organism evidence="2 3">
    <name type="scientific">Paenibacillus mucilaginosus (strain KNP414)</name>
    <dbReference type="NCBI Taxonomy" id="1036673"/>
    <lineage>
        <taxon>Bacteria</taxon>
        <taxon>Bacillati</taxon>
        <taxon>Bacillota</taxon>
        <taxon>Bacilli</taxon>
        <taxon>Bacillales</taxon>
        <taxon>Paenibacillaceae</taxon>
        <taxon>Paenibacillus</taxon>
    </lineage>
</organism>
<dbReference type="Pfam" id="PF13039">
    <property type="entry name" value="DUF3900"/>
    <property type="match status" value="1"/>
</dbReference>
<dbReference type="InterPro" id="IPR025012">
    <property type="entry name" value="DUF3898"/>
</dbReference>
<feature type="domain" description="DUF3898" evidence="1">
    <location>
        <begin position="259"/>
        <end position="348"/>
    </location>
</feature>
<name>F8F8H7_PAEMK</name>
<dbReference type="PATRIC" id="fig|1036673.3.peg.2758"/>
<accession>F8F8H7</accession>